<keyword evidence="6 11" id="KW-0813">Transport</keyword>
<name>A0A6P9AB77_THRPL</name>
<evidence type="ECO:0000256" key="6">
    <source>
        <dbReference type="ARBA" id="ARBA00022448"/>
    </source>
</evidence>
<protein>
    <recommendedName>
        <fullName evidence="5 11">Conserved oligomeric Golgi complex subunit 6</fullName>
        <shortName evidence="11">COG complex subunit 6</shortName>
    </recommendedName>
    <alternativeName>
        <fullName evidence="10 11">Component of oligomeric Golgi complex 6</fullName>
    </alternativeName>
</protein>
<dbReference type="InParanoid" id="A0A6P9AB77"/>
<dbReference type="CTD" id="57511"/>
<evidence type="ECO:0000256" key="5">
    <source>
        <dbReference type="ARBA" id="ARBA00020973"/>
    </source>
</evidence>
<gene>
    <name evidence="15" type="primary">LOC117653226</name>
</gene>
<dbReference type="SMART" id="SM01087">
    <property type="entry name" value="COG6"/>
    <property type="match status" value="1"/>
</dbReference>
<keyword evidence="9 11" id="KW-0472">Membrane</keyword>
<dbReference type="InterPro" id="IPR048369">
    <property type="entry name" value="COG6_C"/>
</dbReference>
<keyword evidence="8 11" id="KW-0333">Golgi apparatus</keyword>
<dbReference type="GO" id="GO:0006891">
    <property type="term" value="P:intra-Golgi vesicle-mediated transport"/>
    <property type="evidence" value="ECO:0007669"/>
    <property type="project" value="UniProtKB-UniRule"/>
</dbReference>
<feature type="domain" description="Conserved Oligomeric Golgi complex subunit 6 C-terminal" evidence="13">
    <location>
        <begin position="196"/>
        <end position="638"/>
    </location>
</feature>
<keyword evidence="7 11" id="KW-0653">Protein transport</keyword>
<comment type="function">
    <text evidence="1 11">Required for normal Golgi function.</text>
</comment>
<sequence length="643" mass="71457">MNEPPSSAVTQDFGDNGSLGQSNVLSKRLNKILETRLDTDKETLEALKELSNFFPENSIQSRRNLRSKIEKRSLAINEEFLSAFGKVKDALDSVYNDVVSIDSEVRAMSSHLQATRAQTHQLIDHTTQLQAQSKKLTMEQEVANAFLERYQLSPAELAVLQGTSRDSPITPAFFTALQRAQSIHSDCRVLMQSGFQTVALDVMEQMSLYQEAALERLYRWTQSHCRSMESSETAALLTEAMACLQDRPVLFKYVLDEYGSCRRANLVGLFIDALTKGGPGGALKPIEMHANDPKRYVGDMLAWLHQTIPSERESLIALLRECSKTDVTEHIHQILANITEGVCHPLKVRIERILSTDASTTILYSVASLLGYYHQIFSQVVPESIFSNTIAEVRTLAQNRFLSALQNRVKQHLVDRLDAPPPDLSPSTSVSALMSLLKEVLSVAGVADGRPEDIAKMVGVVLDPLLQAVNLSAARLPTTDMAVYLLNCLYQMQATLSLYGFMDDRLERLQAQSDAQLDTLTSEQASSLVANLNLGPIYTILQETSRGPLSNVPGMDAASLKHFLVKLDAFLGLPDMLLLPQISLLLSTVHRNNVKHRAFEVICTIFKQLYVAVHDPVNGYQNPNGLIPRTPEQIQELLLGDRQ</sequence>
<evidence type="ECO:0000256" key="10">
    <source>
        <dbReference type="ARBA" id="ARBA00031348"/>
    </source>
</evidence>
<evidence type="ECO:0000256" key="2">
    <source>
        <dbReference type="ARBA" id="ARBA00004395"/>
    </source>
</evidence>
<evidence type="ECO:0000256" key="9">
    <source>
        <dbReference type="ARBA" id="ARBA00023136"/>
    </source>
</evidence>
<dbReference type="InterPro" id="IPR010490">
    <property type="entry name" value="COG6"/>
</dbReference>
<evidence type="ECO:0000313" key="15">
    <source>
        <dbReference type="RefSeq" id="XP_034254639.1"/>
    </source>
</evidence>
<organism evidence="15">
    <name type="scientific">Thrips palmi</name>
    <name type="common">Melon thrips</name>
    <dbReference type="NCBI Taxonomy" id="161013"/>
    <lineage>
        <taxon>Eukaryota</taxon>
        <taxon>Metazoa</taxon>
        <taxon>Ecdysozoa</taxon>
        <taxon>Arthropoda</taxon>
        <taxon>Hexapoda</taxon>
        <taxon>Insecta</taxon>
        <taxon>Pterygota</taxon>
        <taxon>Neoptera</taxon>
        <taxon>Paraneoptera</taxon>
        <taxon>Thysanoptera</taxon>
        <taxon>Terebrantia</taxon>
        <taxon>Thripoidea</taxon>
        <taxon>Thripidae</taxon>
        <taxon>Thrips</taxon>
    </lineage>
</organism>
<dbReference type="GO" id="GO:0017119">
    <property type="term" value="C:Golgi transport complex"/>
    <property type="evidence" value="ECO:0007669"/>
    <property type="project" value="UniProtKB-UniRule"/>
</dbReference>
<evidence type="ECO:0000256" key="4">
    <source>
        <dbReference type="ARBA" id="ARBA00011166"/>
    </source>
</evidence>
<dbReference type="PANTHER" id="PTHR21506:SF0">
    <property type="entry name" value="CONSERVED OLIGOMERIC GOLGI COMPLEX SUBUNIT 6"/>
    <property type="match status" value="1"/>
</dbReference>
<evidence type="ECO:0000256" key="1">
    <source>
        <dbReference type="ARBA" id="ARBA00003627"/>
    </source>
</evidence>
<dbReference type="PANTHER" id="PTHR21506">
    <property type="entry name" value="COMPONENT OF OLIGOMERIC GOLGI COMPLEX 6"/>
    <property type="match status" value="1"/>
</dbReference>
<keyword evidence="14" id="KW-1185">Reference proteome</keyword>
<dbReference type="GO" id="GO:0000139">
    <property type="term" value="C:Golgi membrane"/>
    <property type="evidence" value="ECO:0007669"/>
    <property type="project" value="UniProtKB-SubCell"/>
</dbReference>
<dbReference type="RefSeq" id="XP_034254639.1">
    <property type="nucleotide sequence ID" value="XM_034398748.1"/>
</dbReference>
<feature type="domain" description="Conserved oligomeric complex COG6 N-terminal" evidence="12">
    <location>
        <begin position="50"/>
        <end position="162"/>
    </location>
</feature>
<comment type="similarity">
    <text evidence="3 11">Belongs to the COG6 family.</text>
</comment>
<evidence type="ECO:0000259" key="13">
    <source>
        <dbReference type="Pfam" id="PF20653"/>
    </source>
</evidence>
<accession>A0A6P9AB77</accession>
<dbReference type="FunCoup" id="A0A6P9AB77">
    <property type="interactions" value="1054"/>
</dbReference>
<dbReference type="Pfam" id="PF20653">
    <property type="entry name" value="COG6_C"/>
    <property type="match status" value="1"/>
</dbReference>
<evidence type="ECO:0000259" key="12">
    <source>
        <dbReference type="Pfam" id="PF06419"/>
    </source>
</evidence>
<evidence type="ECO:0000256" key="7">
    <source>
        <dbReference type="ARBA" id="ARBA00022927"/>
    </source>
</evidence>
<comment type="subunit">
    <text evidence="4">Component of the conserved oligomeric Golgi complex which is composed of eight different subunits and is required for normal Golgi morphology and localization.</text>
</comment>
<evidence type="ECO:0000256" key="11">
    <source>
        <dbReference type="RuleBase" id="RU365075"/>
    </source>
</evidence>
<evidence type="ECO:0000313" key="14">
    <source>
        <dbReference type="Proteomes" id="UP000515158"/>
    </source>
</evidence>
<dbReference type="AlphaFoldDB" id="A0A6P9AB77"/>
<dbReference type="OrthoDB" id="272987at2759"/>
<dbReference type="GO" id="GO:0015031">
    <property type="term" value="P:protein transport"/>
    <property type="evidence" value="ECO:0007669"/>
    <property type="project" value="UniProtKB-KW"/>
</dbReference>
<dbReference type="InterPro" id="IPR048368">
    <property type="entry name" value="COG6_N"/>
</dbReference>
<dbReference type="GeneID" id="117653226"/>
<reference evidence="15" key="1">
    <citation type="submission" date="2025-08" db="UniProtKB">
        <authorList>
            <consortium name="RefSeq"/>
        </authorList>
    </citation>
    <scope>IDENTIFICATION</scope>
    <source>
        <tissue evidence="15">Total insect</tissue>
    </source>
</reference>
<evidence type="ECO:0000256" key="8">
    <source>
        <dbReference type="ARBA" id="ARBA00023034"/>
    </source>
</evidence>
<dbReference type="Pfam" id="PF06419">
    <property type="entry name" value="COG6_N"/>
    <property type="match status" value="1"/>
</dbReference>
<proteinExistence type="inferred from homology"/>
<dbReference type="KEGG" id="tpal:117653226"/>
<evidence type="ECO:0000256" key="3">
    <source>
        <dbReference type="ARBA" id="ARBA00011023"/>
    </source>
</evidence>
<comment type="subcellular location">
    <subcellularLocation>
        <location evidence="2 11">Golgi apparatus membrane</location>
        <topology evidence="2 11">Peripheral membrane protein</topology>
    </subcellularLocation>
</comment>
<dbReference type="Proteomes" id="UP000515158">
    <property type="component" value="Unplaced"/>
</dbReference>